<evidence type="ECO:0000313" key="2">
    <source>
        <dbReference type="Proteomes" id="UP000465305"/>
    </source>
</evidence>
<dbReference type="Proteomes" id="UP000465305">
    <property type="component" value="Unassembled WGS sequence"/>
</dbReference>
<name>A0A7I9Y5W7_MYCAL</name>
<reference evidence="1 2" key="1">
    <citation type="journal article" date="2019" name="Emerg. Microbes Infect.">
        <title>Comprehensive subspecies identification of 175 nontuberculous mycobacteria species based on 7547 genomic profiles.</title>
        <authorList>
            <person name="Matsumoto Y."/>
            <person name="Kinjo T."/>
            <person name="Motooka D."/>
            <person name="Nabeya D."/>
            <person name="Jung N."/>
            <person name="Uechi K."/>
            <person name="Horii T."/>
            <person name="Iida T."/>
            <person name="Fujita J."/>
            <person name="Nakamura S."/>
        </authorList>
    </citation>
    <scope>NUCLEOTIDE SEQUENCE [LARGE SCALE GENOMIC DNA]</scope>
    <source>
        <strain evidence="1 2">JCM 30723</strain>
    </source>
</reference>
<dbReference type="AlphaFoldDB" id="A0A7I9Y5W7"/>
<evidence type="ECO:0000313" key="1">
    <source>
        <dbReference type="EMBL" id="GFG84080.1"/>
    </source>
</evidence>
<dbReference type="EMBL" id="BLKY01000001">
    <property type="protein sequence ID" value="GFG84080.1"/>
    <property type="molecule type" value="Genomic_DNA"/>
</dbReference>
<comment type="caution">
    <text evidence="1">The sequence shown here is derived from an EMBL/GenBank/DDBJ whole genome shotgun (WGS) entry which is preliminary data.</text>
</comment>
<accession>A0A7I9Y5W7</accession>
<gene>
    <name evidence="1" type="ORF">MALGJ_07560</name>
</gene>
<organism evidence="1 2">
    <name type="scientific">Mycolicibacter algericus</name>
    <name type="common">Mycobacterium algericum</name>
    <dbReference type="NCBI Taxonomy" id="1288388"/>
    <lineage>
        <taxon>Bacteria</taxon>
        <taxon>Bacillati</taxon>
        <taxon>Actinomycetota</taxon>
        <taxon>Actinomycetes</taxon>
        <taxon>Mycobacteriales</taxon>
        <taxon>Mycobacteriaceae</taxon>
        <taxon>Mycolicibacter</taxon>
    </lineage>
</organism>
<protein>
    <submittedName>
        <fullName evidence="1">Uncharacterized protein</fullName>
    </submittedName>
</protein>
<sequence>MATQQLRRGTPTSVPPLNAYIRAWIQTRNGNPPLRLEQTADQILARIGKLPRPN</sequence>
<proteinExistence type="predicted"/>